<organism evidence="7 8">
    <name type="scientific">Daphnia magna</name>
    <dbReference type="NCBI Taxonomy" id="35525"/>
    <lineage>
        <taxon>Eukaryota</taxon>
        <taxon>Metazoa</taxon>
        <taxon>Ecdysozoa</taxon>
        <taxon>Arthropoda</taxon>
        <taxon>Crustacea</taxon>
        <taxon>Branchiopoda</taxon>
        <taxon>Diplostraca</taxon>
        <taxon>Cladocera</taxon>
        <taxon>Anomopoda</taxon>
        <taxon>Daphniidae</taxon>
        <taxon>Daphnia</taxon>
    </lineage>
</organism>
<evidence type="ECO:0000256" key="1">
    <source>
        <dbReference type="ARBA" id="ARBA00022490"/>
    </source>
</evidence>
<evidence type="ECO:0000313" key="8">
    <source>
        <dbReference type="Proteomes" id="UP000076858"/>
    </source>
</evidence>
<gene>
    <name evidence="7" type="ORF">APZ42_026380</name>
</gene>
<proteinExistence type="inferred from homology"/>
<keyword evidence="3 6" id="KW-0539">Nucleus</keyword>
<dbReference type="GO" id="GO:0019774">
    <property type="term" value="C:proteasome core complex, beta-subunit complex"/>
    <property type="evidence" value="ECO:0007669"/>
    <property type="project" value="UniProtKB-UniRule"/>
</dbReference>
<dbReference type="InterPro" id="IPR016050">
    <property type="entry name" value="Proteasome_bsu_CS"/>
</dbReference>
<keyword evidence="8" id="KW-1185">Reference proteome</keyword>
<dbReference type="SUPFAM" id="SSF56235">
    <property type="entry name" value="N-terminal nucleophile aminohydrolases (Ntn hydrolases)"/>
    <property type="match status" value="1"/>
</dbReference>
<dbReference type="CDD" id="cd03760">
    <property type="entry name" value="proteasome_beta_type_4"/>
    <property type="match status" value="1"/>
</dbReference>
<dbReference type="OrthoDB" id="7854943at2759"/>
<sequence>MYANPNSIINPSLWPNGPAPGCFFNFPGTSVTSTSSKSGIITRTQSPVTTGTSILGLVFDGGVMLAGDMLGSYGSMAKFRSIERIIKVNNSTVLGATGDIADFQHLKAIIEQKVIDEDCADDGFTLKPKALHTWLTRVLYNRRSKFDPLWNTFLVAGIEDGEPYLGCVDKIGTAFSDSKIATGYGAHIALPLMREGLEKKPQMTKEEARALLINCLRVLFYRDCRALNKHQIATITKEGVTIENNIELDTNWEVANFVIGYE</sequence>
<comment type="subunit">
    <text evidence="5">The 26S proteasome consists of a 20S proteasome core and two 19S regulatory subunits. The 20S proteasome core is composed of 28 subunits that are arranged in four stacked rings, resulting in a barrel-shaped structure. The two end rings are each formed by seven alpha subunits, and the two central rings are each formed by seven beta subunits. The catalytic chamber with the active sites is on the inside of the barrel.</text>
</comment>
<dbReference type="PIRSF" id="PIRSF001213">
    <property type="entry name" value="Psome_endopept_beta"/>
    <property type="match status" value="1"/>
</dbReference>
<comment type="function">
    <text evidence="4">Non-catalytic component of the proteasome, a multicatalytic proteinase complex which is characterized by its ability to cleave peptides with Arg, Phe, Tyr, Leu, and Glu adjacent to the leaving group at neutral or slightly basic pH. The proteasome has an ATP-dependent proteolytic activity.</text>
</comment>
<dbReference type="Gene3D" id="3.60.20.10">
    <property type="entry name" value="Glutamine Phosphoribosylpyrophosphate, subunit 1, domain 1"/>
    <property type="match status" value="1"/>
</dbReference>
<dbReference type="FunFam" id="3.60.20.10:FF:000014">
    <property type="entry name" value="Proteasome subunit beta type-7"/>
    <property type="match status" value="1"/>
</dbReference>
<comment type="caution">
    <text evidence="7">The sequence shown here is derived from an EMBL/GenBank/DDBJ whole genome shotgun (WGS) entry which is preliminary data.</text>
</comment>
<dbReference type="GO" id="GO:0005634">
    <property type="term" value="C:nucleus"/>
    <property type="evidence" value="ECO:0007669"/>
    <property type="project" value="UniProtKB-SubCell"/>
</dbReference>
<comment type="similarity">
    <text evidence="6">Belongs to the peptidase T1B family.</text>
</comment>
<dbReference type="GO" id="GO:0051603">
    <property type="term" value="P:proteolysis involved in protein catabolic process"/>
    <property type="evidence" value="ECO:0007669"/>
    <property type="project" value="InterPro"/>
</dbReference>
<accession>A0A0P5Z2Y6</accession>
<dbReference type="EMBL" id="LRGB01002076">
    <property type="protein sequence ID" value="KZS09320.1"/>
    <property type="molecule type" value="Genomic_DNA"/>
</dbReference>
<dbReference type="PANTHER" id="PTHR32194:SF6">
    <property type="entry name" value="PROTEASOME SUBUNIT BETA"/>
    <property type="match status" value="1"/>
</dbReference>
<dbReference type="Pfam" id="PF00227">
    <property type="entry name" value="Proteasome"/>
    <property type="match status" value="1"/>
</dbReference>
<protein>
    <recommendedName>
        <fullName evidence="6">Proteasome subunit beta</fullName>
    </recommendedName>
</protein>
<keyword evidence="2 6" id="KW-0647">Proteasome</keyword>
<dbReference type="InterPro" id="IPR029055">
    <property type="entry name" value="Ntn_hydrolases_N"/>
</dbReference>
<evidence type="ECO:0000256" key="6">
    <source>
        <dbReference type="PIRNR" id="PIRNR001213"/>
    </source>
</evidence>
<keyword evidence="1 6" id="KW-0963">Cytoplasm</keyword>
<dbReference type="STRING" id="35525.A0A0P5Z2Y6"/>
<dbReference type="InterPro" id="IPR023333">
    <property type="entry name" value="Proteasome_suB-type"/>
</dbReference>
<dbReference type="InterPro" id="IPR001353">
    <property type="entry name" value="Proteasome_sua/b"/>
</dbReference>
<reference evidence="7 8" key="1">
    <citation type="submission" date="2016-03" db="EMBL/GenBank/DDBJ databases">
        <title>EvidentialGene: Evidence-directed Construction of Genes on Genomes.</title>
        <authorList>
            <person name="Gilbert D.G."/>
            <person name="Choi J.-H."/>
            <person name="Mockaitis K."/>
            <person name="Colbourne J."/>
            <person name="Pfrender M."/>
        </authorList>
    </citation>
    <scope>NUCLEOTIDE SEQUENCE [LARGE SCALE GENOMIC DNA]</scope>
    <source>
        <strain evidence="7 8">Xinb3</strain>
        <tissue evidence="7">Complete organism</tissue>
    </source>
</reference>
<evidence type="ECO:0000256" key="4">
    <source>
        <dbReference type="ARBA" id="ARBA00024953"/>
    </source>
</evidence>
<dbReference type="GO" id="GO:0005737">
    <property type="term" value="C:cytoplasm"/>
    <property type="evidence" value="ECO:0007669"/>
    <property type="project" value="UniProtKB-SubCell"/>
</dbReference>
<dbReference type="PROSITE" id="PS00854">
    <property type="entry name" value="PROTEASOME_BETA_1"/>
    <property type="match status" value="1"/>
</dbReference>
<dbReference type="PANTHER" id="PTHR32194">
    <property type="entry name" value="METALLOPROTEASE TLDD"/>
    <property type="match status" value="1"/>
</dbReference>
<dbReference type="PROSITE" id="PS51476">
    <property type="entry name" value="PROTEASOME_BETA_2"/>
    <property type="match status" value="1"/>
</dbReference>
<dbReference type="InterPro" id="IPR016295">
    <property type="entry name" value="Proteasome_beta4"/>
</dbReference>
<name>A0A0P5Z2Y6_9CRUS</name>
<comment type="subcellular location">
    <subcellularLocation>
        <location evidence="6">Cytoplasm</location>
    </subcellularLocation>
    <subcellularLocation>
        <location evidence="6">Nucleus</location>
    </subcellularLocation>
</comment>
<evidence type="ECO:0000256" key="5">
    <source>
        <dbReference type="ARBA" id="ARBA00026071"/>
    </source>
</evidence>
<evidence type="ECO:0000313" key="7">
    <source>
        <dbReference type="EMBL" id="KZS09320.1"/>
    </source>
</evidence>
<evidence type="ECO:0000256" key="3">
    <source>
        <dbReference type="ARBA" id="ARBA00023242"/>
    </source>
</evidence>
<evidence type="ECO:0000256" key="2">
    <source>
        <dbReference type="ARBA" id="ARBA00022942"/>
    </source>
</evidence>
<dbReference type="AlphaFoldDB" id="A0A0P5Z2Y6"/>
<dbReference type="Proteomes" id="UP000076858">
    <property type="component" value="Unassembled WGS sequence"/>
</dbReference>